<feature type="repeat" description="ANK" evidence="3">
    <location>
        <begin position="161"/>
        <end position="193"/>
    </location>
</feature>
<dbReference type="SMART" id="SM00248">
    <property type="entry name" value="ANK"/>
    <property type="match status" value="3"/>
</dbReference>
<dbReference type="SUPFAM" id="SSF48403">
    <property type="entry name" value="Ankyrin repeat"/>
    <property type="match status" value="1"/>
</dbReference>
<evidence type="ECO:0000256" key="1">
    <source>
        <dbReference type="ARBA" id="ARBA00022737"/>
    </source>
</evidence>
<protein>
    <submittedName>
        <fullName evidence="6">Ankyrin repeat-containing protein</fullName>
    </submittedName>
</protein>
<dbReference type="EMBL" id="MIGC01003719">
    <property type="protein sequence ID" value="PHJ19003.1"/>
    <property type="molecule type" value="Genomic_DNA"/>
</dbReference>
<sequence>MEEFIKPVEPSNSSEELLSKEDRQTLRNERLLEACSRDDTERALQLLDEGADCCTEDDKQWTPLQWAATNGNMPLVRKLLAGGAANMYYSPQYGVVIGRLTRLSQKSPPEWRAAEAEEVHALVSWDRGMRCPSELRRVDWSLTGEEGKVSTAELLAVFCLSGVPARHWAAFKGHLKIVWLLLKAGLSPHVKDVLGNTVLHQGSKLILEAASTATQCKDSGEHFSYKVMRYMCSFSEGFFARKAVKMFWVYNTAEDDERECPVTWSAETIRLNKQAEDRIHQALESGSLDEIDAALMLTADHPVCPKLQKRISQEKSKLEGKIALSEAMDVRALVTDDDFYSAIDRLKAAIQIAVEKNCDEAVLNAAQRELKKLEIELRITKLVKKPSYDAFTPNSKFLKCVTHTSAFPCLQFGVARSCWLSQVRHIGRIRRHCGWPPRYRVSKAGPSEKTAPRAPHNNSKTSDSPGWYNACSALDEAIETAREASANPVLLNNAIETRQRTLDYM</sequence>
<dbReference type="VEuPathDB" id="ToxoDB:CSUI_007174"/>
<keyword evidence="2 3" id="KW-0040">ANK repeat</keyword>
<reference evidence="6 7" key="1">
    <citation type="journal article" date="2017" name="Int. J. Parasitol.">
        <title>The genome of the protozoan parasite Cystoisospora suis and a reverse vaccinology approach to identify vaccine candidates.</title>
        <authorList>
            <person name="Palmieri N."/>
            <person name="Shrestha A."/>
            <person name="Ruttkowski B."/>
            <person name="Beck T."/>
            <person name="Vogl C."/>
            <person name="Tomley F."/>
            <person name="Blake D.P."/>
            <person name="Joachim A."/>
        </authorList>
    </citation>
    <scope>NUCLEOTIDE SEQUENCE [LARGE SCALE GENOMIC DNA]</scope>
    <source>
        <strain evidence="6 7">Wien I</strain>
    </source>
</reference>
<dbReference type="Proteomes" id="UP000221165">
    <property type="component" value="Unassembled WGS sequence"/>
</dbReference>
<proteinExistence type="predicted"/>
<dbReference type="InterPro" id="IPR036770">
    <property type="entry name" value="Ankyrin_rpt-contain_sf"/>
</dbReference>
<evidence type="ECO:0000256" key="2">
    <source>
        <dbReference type="ARBA" id="ARBA00023043"/>
    </source>
</evidence>
<evidence type="ECO:0000256" key="5">
    <source>
        <dbReference type="SAM" id="MobiDB-lite"/>
    </source>
</evidence>
<dbReference type="PANTHER" id="PTHR24171">
    <property type="entry name" value="ANKYRIN REPEAT DOMAIN-CONTAINING PROTEIN 39-RELATED"/>
    <property type="match status" value="1"/>
</dbReference>
<evidence type="ECO:0000256" key="3">
    <source>
        <dbReference type="PROSITE-ProRule" id="PRU00023"/>
    </source>
</evidence>
<accession>A0A2C6KRU2</accession>
<evidence type="ECO:0000256" key="4">
    <source>
        <dbReference type="SAM" id="Coils"/>
    </source>
</evidence>
<dbReference type="Pfam" id="PF00023">
    <property type="entry name" value="Ank"/>
    <property type="match status" value="2"/>
</dbReference>
<dbReference type="GeneID" id="94430535"/>
<dbReference type="OrthoDB" id="332497at2759"/>
<dbReference type="Gene3D" id="1.25.40.20">
    <property type="entry name" value="Ankyrin repeat-containing domain"/>
    <property type="match status" value="2"/>
</dbReference>
<dbReference type="AlphaFoldDB" id="A0A2C6KRU2"/>
<evidence type="ECO:0000313" key="7">
    <source>
        <dbReference type="Proteomes" id="UP000221165"/>
    </source>
</evidence>
<dbReference type="InterPro" id="IPR002110">
    <property type="entry name" value="Ankyrin_rpt"/>
</dbReference>
<feature type="region of interest" description="Disordered" evidence="5">
    <location>
        <begin position="441"/>
        <end position="463"/>
    </location>
</feature>
<evidence type="ECO:0000313" key="6">
    <source>
        <dbReference type="EMBL" id="PHJ19003.1"/>
    </source>
</evidence>
<keyword evidence="4" id="KW-0175">Coiled coil</keyword>
<organism evidence="6 7">
    <name type="scientific">Cystoisospora suis</name>
    <dbReference type="NCBI Taxonomy" id="483139"/>
    <lineage>
        <taxon>Eukaryota</taxon>
        <taxon>Sar</taxon>
        <taxon>Alveolata</taxon>
        <taxon>Apicomplexa</taxon>
        <taxon>Conoidasida</taxon>
        <taxon>Coccidia</taxon>
        <taxon>Eucoccidiorida</taxon>
        <taxon>Eimeriorina</taxon>
        <taxon>Sarcocystidae</taxon>
        <taxon>Cystoisospora</taxon>
    </lineage>
</organism>
<gene>
    <name evidence="6" type="ORF">CSUI_007174</name>
</gene>
<feature type="coiled-coil region" evidence="4">
    <location>
        <begin position="356"/>
        <end position="383"/>
    </location>
</feature>
<dbReference type="PROSITE" id="PS50297">
    <property type="entry name" value="ANK_REP_REGION"/>
    <property type="match status" value="1"/>
</dbReference>
<keyword evidence="1" id="KW-0677">Repeat</keyword>
<dbReference type="RefSeq" id="XP_067920705.1">
    <property type="nucleotide sequence ID" value="XM_068067324.1"/>
</dbReference>
<comment type="caution">
    <text evidence="6">The sequence shown here is derived from an EMBL/GenBank/DDBJ whole genome shotgun (WGS) entry which is preliminary data.</text>
</comment>
<dbReference type="PROSITE" id="PS50088">
    <property type="entry name" value="ANK_REPEAT"/>
    <property type="match status" value="2"/>
</dbReference>
<name>A0A2C6KRU2_9APIC</name>
<feature type="region of interest" description="Disordered" evidence="5">
    <location>
        <begin position="1"/>
        <end position="22"/>
    </location>
</feature>
<feature type="repeat" description="ANK" evidence="3">
    <location>
        <begin position="59"/>
        <end position="84"/>
    </location>
</feature>
<keyword evidence="7" id="KW-1185">Reference proteome</keyword>